<comment type="caution">
    <text evidence="1">The sequence shown here is derived from an EMBL/GenBank/DDBJ whole genome shotgun (WGS) entry which is preliminary data.</text>
</comment>
<proteinExistence type="predicted"/>
<gene>
    <name evidence="1" type="ORF">LCGC14_1585830</name>
</gene>
<organism evidence="1">
    <name type="scientific">marine sediment metagenome</name>
    <dbReference type="NCBI Taxonomy" id="412755"/>
    <lineage>
        <taxon>unclassified sequences</taxon>
        <taxon>metagenomes</taxon>
        <taxon>ecological metagenomes</taxon>
    </lineage>
</organism>
<sequence>MSGEVLSVVQAEGRYGGLLNVSSIPYPVSAIIRLQDPDGALAAQSWFGYRCDIGWGFNDASDVDRYSEGEPVFVVGTRVISVEGQVTMELYCASLWDMARLVWVNQSTAAPIIYEPGTGNEATITEALMELLGGSAPTAAVADNGGVFTDETTDAGDRDADDVALLPAVPVVDDAFYYGIATRFNRVTHDISTLGVGTWTITWEYWSGAGWSALSGVVDDTAGFTVGPAKFAAWDIPSDWATLNASSAGPSDAAFPNESLYYVRARVSAFTSVTTQPLARQIRLGMDFAFALDTATANQGEDEKPFIVTDRRADLAEVIEQLMDLTLLGIVLEKDGFHAKFIDNAESPAVYTFDRDASDHVFKEAILDSAEVIPNQIVATNIEPSDPSLTRFSSTADDSSSQTAIGIIPRVVVNPAITSASSDPGAADTIATRYLTRLTRDVNQGEIIAQMECGIEVWDLVRVEDDRSGQNWEGRVTAVFRIFDVSGAKAVYEINLFMGGAEREMVWVPGDAVDFTGIEEASAAFLQRRAEENASALLGTRAELDRIRNIGRGEITPEEEASVEFTQRRS</sequence>
<evidence type="ECO:0000313" key="1">
    <source>
        <dbReference type="EMBL" id="KKM26334.1"/>
    </source>
</evidence>
<dbReference type="AlphaFoldDB" id="A0A0F9J1L0"/>
<protein>
    <submittedName>
        <fullName evidence="1">Uncharacterized protein</fullName>
    </submittedName>
</protein>
<dbReference type="EMBL" id="LAZR01012534">
    <property type="protein sequence ID" value="KKM26334.1"/>
    <property type="molecule type" value="Genomic_DNA"/>
</dbReference>
<reference evidence="1" key="1">
    <citation type="journal article" date="2015" name="Nature">
        <title>Complex archaea that bridge the gap between prokaryotes and eukaryotes.</title>
        <authorList>
            <person name="Spang A."/>
            <person name="Saw J.H."/>
            <person name="Jorgensen S.L."/>
            <person name="Zaremba-Niedzwiedzka K."/>
            <person name="Martijn J."/>
            <person name="Lind A.E."/>
            <person name="van Eijk R."/>
            <person name="Schleper C."/>
            <person name="Guy L."/>
            <person name="Ettema T.J."/>
        </authorList>
    </citation>
    <scope>NUCLEOTIDE SEQUENCE</scope>
</reference>
<accession>A0A0F9J1L0</accession>
<name>A0A0F9J1L0_9ZZZZ</name>